<feature type="signal peptide" evidence="8">
    <location>
        <begin position="1"/>
        <end position="24"/>
    </location>
</feature>
<protein>
    <recommendedName>
        <fullName evidence="11">TolC family protein</fullName>
    </recommendedName>
</protein>
<dbReference type="GO" id="GO:0009279">
    <property type="term" value="C:cell outer membrane"/>
    <property type="evidence" value="ECO:0007669"/>
    <property type="project" value="UniProtKB-SubCell"/>
</dbReference>
<comment type="caution">
    <text evidence="9">The sequence shown here is derived from an EMBL/GenBank/DDBJ whole genome shotgun (WGS) entry which is preliminary data.</text>
</comment>
<dbReference type="Proteomes" id="UP000078406">
    <property type="component" value="Unassembled WGS sequence"/>
</dbReference>
<dbReference type="PANTHER" id="PTHR30026:SF20">
    <property type="entry name" value="OUTER MEMBRANE PROTEIN TOLC"/>
    <property type="match status" value="1"/>
</dbReference>
<dbReference type="SUPFAM" id="SSF56954">
    <property type="entry name" value="Outer membrane efflux proteins (OEP)"/>
    <property type="match status" value="1"/>
</dbReference>
<evidence type="ECO:0000313" key="10">
    <source>
        <dbReference type="Proteomes" id="UP000078406"/>
    </source>
</evidence>
<evidence type="ECO:0000256" key="6">
    <source>
        <dbReference type="ARBA" id="ARBA00023136"/>
    </source>
</evidence>
<reference evidence="9 10" key="1">
    <citation type="journal article" date="2016" name="Syst. Appl. Microbiol.">
        <title>Vibrio bivalvicida sp. nov., a novel larval pathogen for bivalve molluscs reared in a hatchery.</title>
        <authorList>
            <person name="Dubert J."/>
            <person name="Romalde J.L."/>
            <person name="Prado S."/>
            <person name="Barja J.L."/>
        </authorList>
    </citation>
    <scope>NUCLEOTIDE SEQUENCE [LARGE SCALE GENOMIC DNA]</scope>
    <source>
        <strain evidence="9 10">605</strain>
    </source>
</reference>
<dbReference type="PANTHER" id="PTHR30026">
    <property type="entry name" value="OUTER MEMBRANE PROTEIN TOLC"/>
    <property type="match status" value="1"/>
</dbReference>
<evidence type="ECO:0000256" key="3">
    <source>
        <dbReference type="ARBA" id="ARBA00022448"/>
    </source>
</evidence>
<keyword evidence="3" id="KW-0813">Transport</keyword>
<dbReference type="InterPro" id="IPR003423">
    <property type="entry name" value="OMP_efflux"/>
</dbReference>
<evidence type="ECO:0000256" key="1">
    <source>
        <dbReference type="ARBA" id="ARBA00004442"/>
    </source>
</evidence>
<evidence type="ECO:0000313" key="9">
    <source>
        <dbReference type="EMBL" id="OAJ93816.1"/>
    </source>
</evidence>
<dbReference type="InterPro" id="IPR051906">
    <property type="entry name" value="TolC-like"/>
</dbReference>
<dbReference type="EMBL" id="LLEI02000032">
    <property type="protein sequence ID" value="OAJ93816.1"/>
    <property type="molecule type" value="Genomic_DNA"/>
</dbReference>
<evidence type="ECO:0000256" key="2">
    <source>
        <dbReference type="ARBA" id="ARBA00007613"/>
    </source>
</evidence>
<dbReference type="GO" id="GO:0015562">
    <property type="term" value="F:efflux transmembrane transporter activity"/>
    <property type="evidence" value="ECO:0007669"/>
    <property type="project" value="InterPro"/>
</dbReference>
<evidence type="ECO:0008006" key="11">
    <source>
        <dbReference type="Google" id="ProtNLM"/>
    </source>
</evidence>
<dbReference type="AlphaFoldDB" id="A0A177XZM2"/>
<evidence type="ECO:0000256" key="4">
    <source>
        <dbReference type="ARBA" id="ARBA00022452"/>
    </source>
</evidence>
<dbReference type="Pfam" id="PF02321">
    <property type="entry name" value="OEP"/>
    <property type="match status" value="2"/>
</dbReference>
<comment type="subcellular location">
    <subcellularLocation>
        <location evidence="1">Cell outer membrane</location>
    </subcellularLocation>
</comment>
<feature type="chain" id="PRO_5008079366" description="TolC family protein" evidence="8">
    <location>
        <begin position="25"/>
        <end position="423"/>
    </location>
</feature>
<gene>
    <name evidence="9" type="ORF">APB76_11350</name>
</gene>
<dbReference type="RefSeq" id="WP_054961637.1">
    <property type="nucleotide sequence ID" value="NZ_LLEI02000032.1"/>
</dbReference>
<dbReference type="GO" id="GO:1990281">
    <property type="term" value="C:efflux pump complex"/>
    <property type="evidence" value="ECO:0007669"/>
    <property type="project" value="TreeGrafter"/>
</dbReference>
<accession>A0A177XZM2</accession>
<keyword evidence="4" id="KW-1134">Transmembrane beta strand</keyword>
<keyword evidence="6" id="KW-0472">Membrane</keyword>
<keyword evidence="5" id="KW-0812">Transmembrane</keyword>
<evidence type="ECO:0000256" key="8">
    <source>
        <dbReference type="SAM" id="SignalP"/>
    </source>
</evidence>
<keyword evidence="8" id="KW-0732">Signal</keyword>
<keyword evidence="7" id="KW-0998">Cell outer membrane</keyword>
<comment type="similarity">
    <text evidence="2">Belongs to the outer membrane factor (OMF) (TC 1.B.17) family.</text>
</comment>
<evidence type="ECO:0000256" key="7">
    <source>
        <dbReference type="ARBA" id="ARBA00023237"/>
    </source>
</evidence>
<proteinExistence type="inferred from homology"/>
<organism evidence="9 10">
    <name type="scientific">Vibrio bivalvicida</name>
    <dbReference type="NCBI Taxonomy" id="1276888"/>
    <lineage>
        <taxon>Bacteria</taxon>
        <taxon>Pseudomonadati</taxon>
        <taxon>Pseudomonadota</taxon>
        <taxon>Gammaproteobacteria</taxon>
        <taxon>Vibrionales</taxon>
        <taxon>Vibrionaceae</taxon>
        <taxon>Vibrio</taxon>
        <taxon>Vibrio oreintalis group</taxon>
    </lineage>
</organism>
<evidence type="ECO:0000256" key="5">
    <source>
        <dbReference type="ARBA" id="ARBA00022692"/>
    </source>
</evidence>
<name>A0A177XZM2_9VIBR</name>
<dbReference type="Gene3D" id="1.20.1600.10">
    <property type="entry name" value="Outer membrane efflux proteins (OEP)"/>
    <property type="match status" value="1"/>
</dbReference>
<sequence>MAKLHLSKISIVLLATMLSLPSYAVSIEQAWQQAKQSDPNYEKAKIGVQLGETSISSSRSSLLPSLSADASANWNETTHNTNSYSANLSQMIWDSSLWSDLDQAEANLLKAQLKLSQTHNELAQKLLSSYLDMASAQGDLVLAQNKLEEGAKLLKIIEKRYKAGKVKSIDVEEIRATQVSEEAAILSAQADLQSKRAELAALINQMPQEVDQIRTDSLVQPPMLVESQEQWLKLAKDSSPELLVAMQNVKATEFAKDSAQGGYYPTVKGKLGYSDDDRRSSGEFNAGVTLSVPIDLNGATRAKVDEASLNILSAKQDLRRVEIDIQKRIIQRFTQVDINWSQVLMADELVESRAKVLGSKEKLYDAGLLEVSEVINAHNSLFEAKNSLQTNLYNYWRQRIGLLQTAGKLDDSTMTLISQAFDS</sequence>
<dbReference type="GO" id="GO:0015288">
    <property type="term" value="F:porin activity"/>
    <property type="evidence" value="ECO:0007669"/>
    <property type="project" value="TreeGrafter"/>
</dbReference>